<organism evidence="2 3">
    <name type="scientific">Pseudorhizobium flavum</name>
    <dbReference type="NCBI Taxonomy" id="1335061"/>
    <lineage>
        <taxon>Bacteria</taxon>
        <taxon>Pseudomonadati</taxon>
        <taxon>Pseudomonadota</taxon>
        <taxon>Alphaproteobacteria</taxon>
        <taxon>Hyphomicrobiales</taxon>
        <taxon>Rhizobiaceae</taxon>
        <taxon>Rhizobium/Agrobacterium group</taxon>
        <taxon>Pseudorhizobium</taxon>
    </lineage>
</organism>
<proteinExistence type="predicted"/>
<keyword evidence="1" id="KW-0732">Signal</keyword>
<dbReference type="AlphaFoldDB" id="A0A7W9Z1E1"/>
<protein>
    <recommendedName>
        <fullName evidence="4">PepSY domain-containing protein</fullName>
    </recommendedName>
</protein>
<dbReference type="RefSeq" id="WP_139346391.1">
    <property type="nucleotide sequence ID" value="NZ_JACHEJ010000024.1"/>
</dbReference>
<dbReference type="EMBL" id="JACHEJ010000024">
    <property type="protein sequence ID" value="MBB6182263.1"/>
    <property type="molecule type" value="Genomic_DNA"/>
</dbReference>
<gene>
    <name evidence="2" type="ORF">HNQ75_004252</name>
</gene>
<evidence type="ECO:0000313" key="3">
    <source>
        <dbReference type="Proteomes" id="UP000535501"/>
    </source>
</evidence>
<evidence type="ECO:0000256" key="1">
    <source>
        <dbReference type="SAM" id="SignalP"/>
    </source>
</evidence>
<accession>A0A7W9Z1E1</accession>
<evidence type="ECO:0008006" key="4">
    <source>
        <dbReference type="Google" id="ProtNLM"/>
    </source>
</evidence>
<comment type="caution">
    <text evidence="2">The sequence shown here is derived from an EMBL/GenBank/DDBJ whole genome shotgun (WGS) entry which is preliminary data.</text>
</comment>
<name>A0A7W9Z1E1_9HYPH</name>
<reference evidence="2 3" key="1">
    <citation type="submission" date="2020-08" db="EMBL/GenBank/DDBJ databases">
        <title>Genomic Encyclopedia of Type Strains, Phase IV (KMG-IV): sequencing the most valuable type-strain genomes for metagenomic binning, comparative biology and taxonomic classification.</title>
        <authorList>
            <person name="Goeker M."/>
        </authorList>
    </citation>
    <scope>NUCLEOTIDE SEQUENCE [LARGE SCALE GENOMIC DNA]</scope>
    <source>
        <strain evidence="2 3">DSM 102134</strain>
    </source>
</reference>
<sequence length="102" mass="11048">MRTLKIRTIACVITTLIISGTVAVSQETPASLVELPPQGGVKLSQLLAELEGRAGFYAIKSISYSRGEYEVVYYMQDGAEVRLNLDAKSGDVRPPKSGLFGR</sequence>
<dbReference type="Proteomes" id="UP000535501">
    <property type="component" value="Unassembled WGS sequence"/>
</dbReference>
<feature type="signal peptide" evidence="1">
    <location>
        <begin position="1"/>
        <end position="25"/>
    </location>
</feature>
<evidence type="ECO:0000313" key="2">
    <source>
        <dbReference type="EMBL" id="MBB6182263.1"/>
    </source>
</evidence>
<keyword evidence="3" id="KW-1185">Reference proteome</keyword>
<feature type="chain" id="PRO_5031529902" description="PepSY domain-containing protein" evidence="1">
    <location>
        <begin position="26"/>
        <end position="102"/>
    </location>
</feature>